<gene>
    <name evidence="2" type="ORF">Tci_898460</name>
</gene>
<evidence type="ECO:0000313" key="2">
    <source>
        <dbReference type="EMBL" id="GFD26491.1"/>
    </source>
</evidence>
<dbReference type="AlphaFoldDB" id="A0A699UXZ6"/>
<proteinExistence type="predicted"/>
<feature type="region of interest" description="Disordered" evidence="1">
    <location>
        <begin position="1"/>
        <end position="42"/>
    </location>
</feature>
<comment type="caution">
    <text evidence="2">The sequence shown here is derived from an EMBL/GenBank/DDBJ whole genome shotgun (WGS) entry which is preliminary data.</text>
</comment>
<dbReference type="EMBL" id="BKCJ011369188">
    <property type="protein sequence ID" value="GFD26491.1"/>
    <property type="molecule type" value="Genomic_DNA"/>
</dbReference>
<name>A0A699UXZ6_TANCI</name>
<reference evidence="2" key="1">
    <citation type="journal article" date="2019" name="Sci. Rep.">
        <title>Draft genome of Tanacetum cinerariifolium, the natural source of mosquito coil.</title>
        <authorList>
            <person name="Yamashiro T."/>
            <person name="Shiraishi A."/>
            <person name="Satake H."/>
            <person name="Nakayama K."/>
        </authorList>
    </citation>
    <scope>NUCLEOTIDE SEQUENCE</scope>
</reference>
<organism evidence="2">
    <name type="scientific">Tanacetum cinerariifolium</name>
    <name type="common">Dalmatian daisy</name>
    <name type="synonym">Chrysanthemum cinerariifolium</name>
    <dbReference type="NCBI Taxonomy" id="118510"/>
    <lineage>
        <taxon>Eukaryota</taxon>
        <taxon>Viridiplantae</taxon>
        <taxon>Streptophyta</taxon>
        <taxon>Embryophyta</taxon>
        <taxon>Tracheophyta</taxon>
        <taxon>Spermatophyta</taxon>
        <taxon>Magnoliopsida</taxon>
        <taxon>eudicotyledons</taxon>
        <taxon>Gunneridae</taxon>
        <taxon>Pentapetalae</taxon>
        <taxon>asterids</taxon>
        <taxon>campanulids</taxon>
        <taxon>Asterales</taxon>
        <taxon>Asteraceae</taxon>
        <taxon>Asteroideae</taxon>
        <taxon>Anthemideae</taxon>
        <taxon>Anthemidinae</taxon>
        <taxon>Tanacetum</taxon>
    </lineage>
</organism>
<feature type="compositionally biased region" description="Acidic residues" evidence="1">
    <location>
        <begin position="16"/>
        <end position="26"/>
    </location>
</feature>
<accession>A0A699UXZ6</accession>
<protein>
    <submittedName>
        <fullName evidence="2">Uncharacterized protein</fullName>
    </submittedName>
</protein>
<evidence type="ECO:0000256" key="1">
    <source>
        <dbReference type="SAM" id="MobiDB-lite"/>
    </source>
</evidence>
<feature type="non-terminal residue" evidence="2">
    <location>
        <position position="1"/>
    </location>
</feature>
<sequence length="99" mass="10340">TDSSERLSSGGLIDLTGDEDPTDEDGDTRMDDSTEVSTSLGGEISSREKIFLESNSDNTKGTIVAEVIKASSGRIANSYACITSINGSSCKGEKTSVKI</sequence>